<evidence type="ECO:0000313" key="12">
    <source>
        <dbReference type="EMBL" id="SAI86429.1"/>
    </source>
</evidence>
<sequence>MIRPIILPPKSPFSDIKGGVGTPYVIYDSKRDKHWFLFTGWSDLKGLKREGFVAPIDRSLNVDFSGIKKILPSDFPMQVDYSNNGIRGFYNEARDEFYITSTHGNDVYFFAFDQEWKLKGYKLLIKDLKKDSGFPIRPTGAYRNMHDAFAVAPNADSSGVKLYMVRSVDDLEKVRVEDLGDIGAWARSNDVLDFTLIPRFQIFIEMNTVSKWMLQSFIGPNLDELYVTEDVNKVSFLQGSLMPLLGLDDSFVQVGHPHYTTEPDGKPKLFFVSFRDTYTTRIDTGKEGYTHEIWVEYVDTFIFDPRSYGELRGKFKGRESKWYYVPNANRLIVSVNGEAELQLKADINDEVSDSVVLKRGINIIDKPTTWIRLSSSTEIGATIKALVY</sequence>
<dbReference type="Proteomes" id="UP000282269">
    <property type="component" value="Chromosome"/>
</dbReference>
<evidence type="ECO:0000313" key="2">
    <source>
        <dbReference type="EMBL" id="AKA75652.1"/>
    </source>
</evidence>
<organism evidence="2 13">
    <name type="scientific">Saccharolobus solfataricus</name>
    <name type="common">Sulfolobus solfataricus</name>
    <dbReference type="NCBI Taxonomy" id="2287"/>
    <lineage>
        <taxon>Archaea</taxon>
        <taxon>Thermoproteota</taxon>
        <taxon>Thermoprotei</taxon>
        <taxon>Sulfolobales</taxon>
        <taxon>Sulfolobaceae</taxon>
        <taxon>Saccharolobus</taxon>
    </lineage>
</organism>
<evidence type="ECO:0000313" key="15">
    <source>
        <dbReference type="Proteomes" id="UP000033106"/>
    </source>
</evidence>
<accession>A0A0E3K7Z2</accession>
<dbReference type="EMBL" id="CP033240">
    <property type="protein sequence ID" value="AZF80541.1"/>
    <property type="molecule type" value="Genomic_DNA"/>
</dbReference>
<evidence type="ECO:0000313" key="24">
    <source>
        <dbReference type="Proteomes" id="UP000594632"/>
    </source>
</evidence>
<dbReference type="EMBL" id="CP033235">
    <property type="protein sequence ID" value="AZF67464.1"/>
    <property type="molecule type" value="Genomic_DNA"/>
</dbReference>
<evidence type="ECO:0000313" key="18">
    <source>
        <dbReference type="Proteomes" id="UP000269431"/>
    </source>
</evidence>
<name>A0A0E3K7Z2_SACSO</name>
<evidence type="ECO:0000313" key="13">
    <source>
        <dbReference type="Proteomes" id="UP000033057"/>
    </source>
</evidence>
<dbReference type="Proteomes" id="UP000273443">
    <property type="component" value="Chromosome"/>
</dbReference>
<dbReference type="Proteomes" id="UP000076770">
    <property type="component" value="Chromosome i"/>
</dbReference>
<dbReference type="EMBL" id="CP011055">
    <property type="protein sequence ID" value="AKA72953.1"/>
    <property type="molecule type" value="Genomic_DNA"/>
</dbReference>
<dbReference type="RefSeq" id="WP_009990259.1">
    <property type="nucleotide sequence ID" value="NZ_CP011055.2"/>
</dbReference>
<dbReference type="Proteomes" id="UP000267993">
    <property type="component" value="Chromosome"/>
</dbReference>
<dbReference type="Proteomes" id="UP000269431">
    <property type="component" value="Chromosome"/>
</dbReference>
<dbReference type="GeneID" id="44128495"/>
<dbReference type="Proteomes" id="UP000033106">
    <property type="component" value="Chromosome"/>
</dbReference>
<evidence type="ECO:0000313" key="5">
    <source>
        <dbReference type="EMBL" id="AZF70084.1"/>
    </source>
</evidence>
<dbReference type="EMBL" id="LT549890">
    <property type="protein sequence ID" value="SAI86429.1"/>
    <property type="molecule type" value="Genomic_DNA"/>
</dbReference>
<evidence type="ECO:0000313" key="23">
    <source>
        <dbReference type="Proteomes" id="UP000282269"/>
    </source>
</evidence>
<dbReference type="Proteomes" id="UP000275843">
    <property type="component" value="Chromosome"/>
</dbReference>
<evidence type="ECO:0000313" key="22">
    <source>
        <dbReference type="Proteomes" id="UP000278715"/>
    </source>
</evidence>
<reference evidence="12" key="3">
    <citation type="submission" date="2016-04" db="EMBL/GenBank/DDBJ databases">
        <authorList>
            <person name="Evans L.H."/>
            <person name="Alamgir A."/>
            <person name="Owens N."/>
            <person name="Weber N.D."/>
            <person name="Virtaneva K."/>
            <person name="Barbian K."/>
            <person name="Babar A."/>
            <person name="Rosenke K."/>
        </authorList>
    </citation>
    <scope>NUCLEOTIDE SEQUENCE</scope>
    <source>
        <strain evidence="12">P1</strain>
    </source>
</reference>
<dbReference type="EMBL" id="CP033239">
    <property type="protein sequence ID" value="AZF77935.1"/>
    <property type="molecule type" value="Genomic_DNA"/>
</dbReference>
<evidence type="ECO:0000313" key="3">
    <source>
        <dbReference type="EMBL" id="AKA78345.1"/>
    </source>
</evidence>
<dbReference type="Proteomes" id="UP000033085">
    <property type="component" value="Chromosome"/>
</dbReference>
<dbReference type="GeneID" id="1452781"/>
<proteinExistence type="predicted"/>
<evidence type="ECO:0000313" key="17">
    <source>
        <dbReference type="Proteomes" id="UP000267993"/>
    </source>
</evidence>
<dbReference type="EMBL" id="CP033238">
    <property type="protein sequence ID" value="AZF75326.1"/>
    <property type="molecule type" value="Genomic_DNA"/>
</dbReference>
<dbReference type="EMBL" id="CP033236">
    <property type="protein sequence ID" value="AZF70084.1"/>
    <property type="molecule type" value="Genomic_DNA"/>
</dbReference>
<dbReference type="PATRIC" id="fig|2287.6.peg.579"/>
<evidence type="ECO:0000313" key="1">
    <source>
        <dbReference type="EMBL" id="AKA72953.1"/>
    </source>
</evidence>
<protein>
    <submittedName>
        <fullName evidence="2">Uncharacterized protein</fullName>
    </submittedName>
</protein>
<evidence type="ECO:0000313" key="7">
    <source>
        <dbReference type="EMBL" id="AZF75326.1"/>
    </source>
</evidence>
<evidence type="ECO:0000313" key="4">
    <source>
        <dbReference type="EMBL" id="AZF67464.1"/>
    </source>
</evidence>
<dbReference type="Proteomes" id="UP000273194">
    <property type="component" value="Chromosome"/>
</dbReference>
<dbReference type="EMBL" id="CP050869">
    <property type="protein sequence ID" value="QPG49951.1"/>
    <property type="molecule type" value="Genomic_DNA"/>
</dbReference>
<reference evidence="13 14" key="1">
    <citation type="journal article" date="2015" name="Genome Announc.">
        <title>Complete Genome Sequence of Sulfolobus solfataricus Strain 98/2 and Evolved Derivatives.</title>
        <authorList>
            <person name="McCarthy S."/>
            <person name="Gradnigo J."/>
            <person name="Johnson T."/>
            <person name="Payne S."/>
            <person name="Lipzen A."/>
            <person name="Martin J."/>
            <person name="Schackwitz W."/>
            <person name="Moriyama E."/>
            <person name="Blum P."/>
        </authorList>
    </citation>
    <scope>NUCLEOTIDE SEQUENCE [LARGE SCALE GENOMIC DNA]</scope>
    <source>
        <strain evidence="13">98/2 SULC</strain>
        <strain evidence="1">SARC-B</strain>
        <strain evidence="2">SARC-C</strain>
        <strain evidence="3 15">SULA</strain>
        <strain evidence="14">SULB</strain>
    </source>
</reference>
<dbReference type="OrthoDB" id="39756at2157"/>
<reference evidence="17 18" key="4">
    <citation type="journal article" date="2018" name="Proc. Natl. Acad. Sci. U.S.A.">
        <title>Nonmutational mechanism of inheritance in the Archaeon Sulfolobus solfataricus.</title>
        <authorList>
            <person name="Payne S."/>
            <person name="McCarthy S."/>
            <person name="Johnson T."/>
            <person name="North E."/>
            <person name="Blum P."/>
        </authorList>
    </citation>
    <scope>NUCLEOTIDE SEQUENCE [LARGE SCALE GENOMIC DNA]</scope>
    <source>
        <strain evidence="5 17">SARC-H</strain>
        <strain evidence="6 21">SARC-I</strain>
        <strain evidence="8 22">SARC-N</strain>
        <strain evidence="9 23">SARC-O</strain>
        <strain evidence="10 18">SUL120</strain>
        <strain evidence="4 19">SULG</strain>
        <strain evidence="7 20">SULM</strain>
    </source>
</reference>
<dbReference type="Proteomes" id="UP000594632">
    <property type="component" value="Chromosome"/>
</dbReference>
<dbReference type="EMBL" id="CP033241">
    <property type="protein sequence ID" value="AZF83149.1"/>
    <property type="molecule type" value="Genomic_DNA"/>
</dbReference>
<evidence type="ECO:0000313" key="14">
    <source>
        <dbReference type="Proteomes" id="UP000033085"/>
    </source>
</evidence>
<dbReference type="KEGG" id="ssoa:SULA_0554"/>
<evidence type="ECO:0000313" key="11">
    <source>
        <dbReference type="EMBL" id="QPG49951.1"/>
    </source>
</evidence>
<dbReference type="AlphaFoldDB" id="A0A0E3K7Z2"/>
<dbReference type="OMA" id="THEIWAI"/>
<dbReference type="Proteomes" id="UP000033057">
    <property type="component" value="Chromosome"/>
</dbReference>
<evidence type="ECO:0000313" key="10">
    <source>
        <dbReference type="EMBL" id="AZF83149.1"/>
    </source>
</evidence>
<dbReference type="KEGG" id="ssol:SULB_0556"/>
<evidence type="ECO:0000313" key="6">
    <source>
        <dbReference type="EMBL" id="AZF72704.1"/>
    </source>
</evidence>
<evidence type="ECO:0000313" key="21">
    <source>
        <dbReference type="Proteomes" id="UP000275843"/>
    </source>
</evidence>
<reference evidence="16" key="2">
    <citation type="submission" date="2016-04" db="EMBL/GenBank/DDBJ databases">
        <authorList>
            <person name="Shah S.A."/>
            <person name="Garrett R.A."/>
        </authorList>
    </citation>
    <scope>NUCLEOTIDE SEQUENCE [LARGE SCALE GENOMIC DNA]</scope>
    <source>
        <strain evidence="16">ATCC 35091 / DSM 1616 / JCM 8930 / NBRC 15331 / P1</strain>
    </source>
</reference>
<evidence type="ECO:0000313" key="9">
    <source>
        <dbReference type="EMBL" id="AZF80541.1"/>
    </source>
</evidence>
<reference evidence="2" key="5">
    <citation type="submission" date="2018-10" db="EMBL/GenBank/DDBJ databases">
        <authorList>
            <person name="McCarthy S."/>
            <person name="Gradnigo J."/>
            <person name="Johnson T."/>
            <person name="Payne S."/>
            <person name="Lipzen A."/>
            <person name="Schackwitz W."/>
            <person name="Martin J."/>
            <person name="Moriyama E."/>
            <person name="Blum P."/>
        </authorList>
    </citation>
    <scope>NUCLEOTIDE SEQUENCE</scope>
    <source>
        <strain evidence="1">SARC-B</strain>
        <strain evidence="2">SARC-C</strain>
        <strain evidence="3">SULA</strain>
    </source>
</reference>
<dbReference type="Proteomes" id="UP000278715">
    <property type="component" value="Chromosome"/>
</dbReference>
<reference evidence="11 24" key="6">
    <citation type="journal article" date="2020" name="Nat. Commun.">
        <title>The structures of two archaeal type IV pili illuminate evolutionary relationships.</title>
        <authorList>
            <person name="Wang F."/>
            <person name="Baquero D.P."/>
            <person name="Su Z."/>
            <person name="Beltran L.C."/>
            <person name="Prangishvili D."/>
            <person name="Krupovic M."/>
            <person name="Egelman E.H."/>
        </authorList>
    </citation>
    <scope>NUCLEOTIDE SEQUENCE [LARGE SCALE GENOMIC DNA]</scope>
    <source>
        <strain evidence="11 24">POZ149</strain>
    </source>
</reference>
<dbReference type="EMBL" id="CP033237">
    <property type="protein sequence ID" value="AZF72704.1"/>
    <property type="molecule type" value="Genomic_DNA"/>
</dbReference>
<evidence type="ECO:0000313" key="16">
    <source>
        <dbReference type="Proteomes" id="UP000076770"/>
    </source>
</evidence>
<evidence type="ECO:0000313" key="20">
    <source>
        <dbReference type="Proteomes" id="UP000273443"/>
    </source>
</evidence>
<dbReference type="KEGG" id="ssof:SULC_0554"/>
<dbReference type="EMBL" id="CP011057">
    <property type="protein sequence ID" value="AKA78345.1"/>
    <property type="molecule type" value="Genomic_DNA"/>
</dbReference>
<evidence type="ECO:0000313" key="19">
    <source>
        <dbReference type="Proteomes" id="UP000273194"/>
    </source>
</evidence>
<evidence type="ECO:0000313" key="8">
    <source>
        <dbReference type="EMBL" id="AZF77935.1"/>
    </source>
</evidence>
<gene>
    <name evidence="11" type="ORF">HFC64_09075</name>
    <name evidence="12" type="ORF">SSOP1_2875</name>
    <name evidence="3" type="ORF">SULA_0554</name>
    <name evidence="1" type="ORF">SULB_0556</name>
    <name evidence="2" type="ORF">SULC_0554</name>
    <name evidence="4" type="ORF">SULG_02840</name>
    <name evidence="5" type="ORF">SULH_02840</name>
    <name evidence="6" type="ORF">SULI_02840</name>
    <name evidence="7" type="ORF">SULM_02840</name>
    <name evidence="8" type="ORF">SULN_02840</name>
    <name evidence="9" type="ORF">SULO_02850</name>
    <name evidence="10" type="ORF">SULZ_02885</name>
</gene>
<dbReference type="EMBL" id="CP011056">
    <property type="protein sequence ID" value="AKA75652.1"/>
    <property type="molecule type" value="Genomic_DNA"/>
</dbReference>